<evidence type="ECO:0000313" key="3">
    <source>
        <dbReference type="Proteomes" id="UP000289546"/>
    </source>
</evidence>
<dbReference type="InterPro" id="IPR013216">
    <property type="entry name" value="Methyltransf_11"/>
</dbReference>
<dbReference type="PANTHER" id="PTHR43591:SF24">
    <property type="entry name" value="2-METHOXY-6-POLYPRENYL-1,4-BENZOQUINOL METHYLASE, MITOCHONDRIAL"/>
    <property type="match status" value="1"/>
</dbReference>
<dbReference type="Gene3D" id="3.40.50.150">
    <property type="entry name" value="Vaccinia Virus protein VP39"/>
    <property type="match status" value="1"/>
</dbReference>
<protein>
    <submittedName>
        <fullName evidence="2">SAM-dependent methyltransferase</fullName>
    </submittedName>
</protein>
<dbReference type="AlphaFoldDB" id="A0A4Q0SC04"/>
<dbReference type="GO" id="GO:0032259">
    <property type="term" value="P:methylation"/>
    <property type="evidence" value="ECO:0007669"/>
    <property type="project" value="UniProtKB-KW"/>
</dbReference>
<dbReference type="InterPro" id="IPR029063">
    <property type="entry name" value="SAM-dependent_MTases_sf"/>
</dbReference>
<dbReference type="Pfam" id="PF08241">
    <property type="entry name" value="Methyltransf_11"/>
    <property type="match status" value="1"/>
</dbReference>
<name>A0A4Q0SC04_9BRAD</name>
<keyword evidence="3" id="KW-1185">Reference proteome</keyword>
<comment type="caution">
    <text evidence="2">The sequence shown here is derived from an EMBL/GenBank/DDBJ whole genome shotgun (WGS) entry which is preliminary data.</text>
</comment>
<evidence type="ECO:0000313" key="2">
    <source>
        <dbReference type="EMBL" id="RXH35862.1"/>
    </source>
</evidence>
<dbReference type="EMBL" id="LBJQ01000012">
    <property type="protein sequence ID" value="RXH35862.1"/>
    <property type="molecule type" value="Genomic_DNA"/>
</dbReference>
<accession>A0A4Q0SC04</accession>
<dbReference type="PANTHER" id="PTHR43591">
    <property type="entry name" value="METHYLTRANSFERASE"/>
    <property type="match status" value="1"/>
</dbReference>
<gene>
    <name evidence="2" type="ORF">XH99_09155</name>
</gene>
<evidence type="ECO:0000259" key="1">
    <source>
        <dbReference type="Pfam" id="PF08241"/>
    </source>
</evidence>
<feature type="domain" description="Methyltransferase type 11" evidence="1">
    <location>
        <begin position="55"/>
        <end position="148"/>
    </location>
</feature>
<dbReference type="SUPFAM" id="SSF53335">
    <property type="entry name" value="S-adenosyl-L-methionine-dependent methyltransferases"/>
    <property type="match status" value="1"/>
</dbReference>
<keyword evidence="2" id="KW-0808">Transferase</keyword>
<dbReference type="Proteomes" id="UP000289546">
    <property type="component" value="Unassembled WGS sequence"/>
</dbReference>
<dbReference type="CDD" id="cd02440">
    <property type="entry name" value="AdoMet_MTases"/>
    <property type="match status" value="1"/>
</dbReference>
<keyword evidence="2" id="KW-0489">Methyltransferase</keyword>
<dbReference type="RefSeq" id="WP_206734084.1">
    <property type="nucleotide sequence ID" value="NZ_LBJC01000005.1"/>
</dbReference>
<organism evidence="2 3">
    <name type="scientific">Bradyrhizobium nanningense</name>
    <dbReference type="NCBI Taxonomy" id="1325118"/>
    <lineage>
        <taxon>Bacteria</taxon>
        <taxon>Pseudomonadati</taxon>
        <taxon>Pseudomonadota</taxon>
        <taxon>Alphaproteobacteria</taxon>
        <taxon>Hyphomicrobiales</taxon>
        <taxon>Nitrobacteraceae</taxon>
        <taxon>Bradyrhizobium</taxon>
    </lineage>
</organism>
<proteinExistence type="predicted"/>
<reference evidence="2 3" key="1">
    <citation type="submission" date="2015-04" db="EMBL/GenBank/DDBJ databases">
        <title>Comparative genomics of rhizobia nodulating Arachis hypogaea in China.</title>
        <authorList>
            <person name="Li Y."/>
        </authorList>
    </citation>
    <scope>NUCLEOTIDE SEQUENCE [LARGE SCALE GENOMIC DNA]</scope>
    <source>
        <strain evidence="2 3">CCBAU 51757</strain>
    </source>
</reference>
<dbReference type="GO" id="GO:0008757">
    <property type="term" value="F:S-adenosylmethionine-dependent methyltransferase activity"/>
    <property type="evidence" value="ECO:0007669"/>
    <property type="project" value="InterPro"/>
</dbReference>
<sequence>MTMSVATLPLDYTAIKQRQRTVWSAGDYAMIGTTLQIVGERLCEAVDLRAGSRVLDVAAGNGNATLAAARRFAEVTSTDYVSALLERGKERAAAERLAVTFREADAEALPFDDGSFDAVLSTFGVMFTPDQEKAAAELVRVVRRGGKIGLANWTPEGFIGQLLRLVGKYAPPPSGIRPPTLWGTAARLGELFSGHQVSVSEQTFTFRYQSPEHWLHVFRSFYGPTNRAFAALEADKAAGLEADILDLLEKSNWAGPDGLVVPSTYLEVVITTA</sequence>